<dbReference type="InParanoid" id="A0A482XVF2"/>
<evidence type="ECO:0000256" key="7">
    <source>
        <dbReference type="ARBA" id="ARBA00023625"/>
    </source>
</evidence>
<dbReference type="PANTHER" id="PTHR11963:SF25">
    <property type="entry name" value="CYTOSOL AMINOPEPTIDASE"/>
    <property type="match status" value="1"/>
</dbReference>
<evidence type="ECO:0000313" key="17">
    <source>
        <dbReference type="EMBL" id="RZF49168.1"/>
    </source>
</evidence>
<comment type="caution">
    <text evidence="17">The sequence shown here is derived from an EMBL/GenBank/DDBJ whole genome shotgun (WGS) entry which is preliminary data.</text>
</comment>
<dbReference type="EMBL" id="QKKF02000377">
    <property type="protein sequence ID" value="RZF49168.1"/>
    <property type="molecule type" value="Genomic_DNA"/>
</dbReference>
<evidence type="ECO:0000256" key="2">
    <source>
        <dbReference type="ARBA" id="ARBA00014190"/>
    </source>
</evidence>
<comment type="function">
    <text evidence="12">Cytosolic metallopeptidase that catalyzes the removal of unsubstituted N-terminal hydrophobic amino acids from various peptides. The presence of Zn(2+) ions is essential for the peptidase activity, and the association with other cofactors can modulate the substrate spectificity of the enzyme. For instance, in the presence of Mn(2+), it displays a specific Cys-Gly hydrolyzing activity of Cys-Gly-S-conjugates. Involved in the metabolism of glutathione and in the degradation of glutathione S-conjugates, which may play a role in the control of the cell redox status.</text>
</comment>
<feature type="domain" description="Cytosol aminopeptidase" evidence="15">
    <location>
        <begin position="214"/>
        <end position="522"/>
    </location>
</feature>
<dbReference type="InterPro" id="IPR008283">
    <property type="entry name" value="Peptidase_M17_N"/>
</dbReference>
<dbReference type="GO" id="GO:0005737">
    <property type="term" value="C:cytoplasm"/>
    <property type="evidence" value="ECO:0007669"/>
    <property type="project" value="InterPro"/>
</dbReference>
<dbReference type="PANTHER" id="PTHR11963">
    <property type="entry name" value="LEUCINE AMINOPEPTIDASE-RELATED"/>
    <property type="match status" value="1"/>
</dbReference>
<evidence type="ECO:0000256" key="5">
    <source>
        <dbReference type="ARBA" id="ARBA00022801"/>
    </source>
</evidence>
<dbReference type="FunCoup" id="A0A482XVF2">
    <property type="interactions" value="763"/>
</dbReference>
<reference evidence="17 18" key="1">
    <citation type="journal article" date="2017" name="Gigascience">
        <title>Genome sequence of the small brown planthopper, Laodelphax striatellus.</title>
        <authorList>
            <person name="Zhu J."/>
            <person name="Jiang F."/>
            <person name="Wang X."/>
            <person name="Yang P."/>
            <person name="Bao Y."/>
            <person name="Zhao W."/>
            <person name="Wang W."/>
            <person name="Lu H."/>
            <person name="Wang Q."/>
            <person name="Cui N."/>
            <person name="Li J."/>
            <person name="Chen X."/>
            <person name="Luo L."/>
            <person name="Yu J."/>
            <person name="Kang L."/>
            <person name="Cui F."/>
        </authorList>
    </citation>
    <scope>NUCLEOTIDE SEQUENCE [LARGE SCALE GENOMIC DNA]</scope>
    <source>
        <strain evidence="17">Lst14</strain>
    </source>
</reference>
<name>A0A482XVF2_LAOST</name>
<dbReference type="SUPFAM" id="SSF53187">
    <property type="entry name" value="Zn-dependent exopeptidases"/>
    <property type="match status" value="1"/>
</dbReference>
<accession>A0A482XVF2</accession>
<protein>
    <recommendedName>
        <fullName evidence="2">Cytosol aminopeptidase</fullName>
        <ecNumber evidence="7">3.4.13.23</ecNumber>
    </recommendedName>
    <alternativeName>
        <fullName evidence="10">Cysteinylglycine-S-conjugate dipeptidase</fullName>
    </alternativeName>
    <alternativeName>
        <fullName evidence="11">Leucine aminopeptidase 3</fullName>
    </alternativeName>
    <alternativeName>
        <fullName evidence="9">Proline aminopeptidase</fullName>
    </alternativeName>
    <alternativeName>
        <fullName evidence="8">Prolyl aminopeptidase</fullName>
    </alternativeName>
</protein>
<keyword evidence="3" id="KW-0031">Aminopeptidase</keyword>
<evidence type="ECO:0000256" key="3">
    <source>
        <dbReference type="ARBA" id="ARBA00022438"/>
    </source>
</evidence>
<dbReference type="InterPro" id="IPR043472">
    <property type="entry name" value="Macro_dom-like"/>
</dbReference>
<organism evidence="17 18">
    <name type="scientific">Laodelphax striatellus</name>
    <name type="common">Small brown planthopper</name>
    <name type="synonym">Delphax striatella</name>
    <dbReference type="NCBI Taxonomy" id="195883"/>
    <lineage>
        <taxon>Eukaryota</taxon>
        <taxon>Metazoa</taxon>
        <taxon>Ecdysozoa</taxon>
        <taxon>Arthropoda</taxon>
        <taxon>Hexapoda</taxon>
        <taxon>Insecta</taxon>
        <taxon>Pterygota</taxon>
        <taxon>Neoptera</taxon>
        <taxon>Paraneoptera</taxon>
        <taxon>Hemiptera</taxon>
        <taxon>Auchenorrhyncha</taxon>
        <taxon>Fulgoroidea</taxon>
        <taxon>Delphacidae</taxon>
        <taxon>Criomorphinae</taxon>
        <taxon>Laodelphax</taxon>
    </lineage>
</organism>
<keyword evidence="18" id="KW-1185">Reference proteome</keyword>
<proteinExistence type="inferred from homology"/>
<dbReference type="SMR" id="A0A482XVF2"/>
<dbReference type="Gene3D" id="3.40.630.10">
    <property type="entry name" value="Zn peptidases"/>
    <property type="match status" value="1"/>
</dbReference>
<dbReference type="PRINTS" id="PR00481">
    <property type="entry name" value="LAMNOPPTDASE"/>
</dbReference>
<dbReference type="Proteomes" id="UP000291343">
    <property type="component" value="Unassembled WGS sequence"/>
</dbReference>
<evidence type="ECO:0000256" key="10">
    <source>
        <dbReference type="ARBA" id="ARBA00030997"/>
    </source>
</evidence>
<evidence type="ECO:0000256" key="12">
    <source>
        <dbReference type="ARBA" id="ARBA00045966"/>
    </source>
</evidence>
<dbReference type="EC" id="3.4.13.23" evidence="7"/>
<dbReference type="CDD" id="cd00433">
    <property type="entry name" value="Peptidase_M17"/>
    <property type="match status" value="1"/>
</dbReference>
<keyword evidence="4" id="KW-0645">Protease</keyword>
<evidence type="ECO:0000259" key="16">
    <source>
        <dbReference type="Pfam" id="PF02789"/>
    </source>
</evidence>
<dbReference type="GO" id="GO:0006508">
    <property type="term" value="P:proteolysis"/>
    <property type="evidence" value="ECO:0007669"/>
    <property type="project" value="UniProtKB-KW"/>
</dbReference>
<dbReference type="InterPro" id="IPR011356">
    <property type="entry name" value="Leucine_aapep/pepB"/>
</dbReference>
<evidence type="ECO:0000256" key="14">
    <source>
        <dbReference type="ARBA" id="ARBA00049107"/>
    </source>
</evidence>
<dbReference type="Gene3D" id="3.40.220.10">
    <property type="entry name" value="Leucine Aminopeptidase, subunit E, domain 1"/>
    <property type="match status" value="1"/>
</dbReference>
<comment type="similarity">
    <text evidence="1">Belongs to the peptidase M17 family.</text>
</comment>
<comment type="catalytic activity">
    <reaction evidence="13">
        <text>S-benzyl-L-cysteinylglycine + H2O = S-benzyl-L-cysteine + glycine</text>
        <dbReference type="Rhea" id="RHEA:62568"/>
        <dbReference type="ChEBI" id="CHEBI:15377"/>
        <dbReference type="ChEBI" id="CHEBI:57305"/>
        <dbReference type="ChEBI" id="CHEBI:145802"/>
        <dbReference type="ChEBI" id="CHEBI:145803"/>
    </reaction>
    <physiologicalReaction direction="left-to-right" evidence="13">
        <dbReference type="Rhea" id="RHEA:62569"/>
    </physiologicalReaction>
</comment>
<dbReference type="InterPro" id="IPR000819">
    <property type="entry name" value="Peptidase_M17_C"/>
</dbReference>
<dbReference type="Pfam" id="PF00883">
    <property type="entry name" value="Peptidase_M17"/>
    <property type="match status" value="1"/>
</dbReference>
<dbReference type="SUPFAM" id="SSF52949">
    <property type="entry name" value="Macro domain-like"/>
    <property type="match status" value="1"/>
</dbReference>
<comment type="catalytic activity">
    <reaction evidence="6">
        <text>an S-substituted L-cysteinylglycine + H2O = an S-substituted L-cysteine + glycine</text>
        <dbReference type="Rhea" id="RHEA:60444"/>
        <dbReference type="ChEBI" id="CHEBI:15377"/>
        <dbReference type="ChEBI" id="CHEBI:57305"/>
        <dbReference type="ChEBI" id="CHEBI:58717"/>
        <dbReference type="ChEBI" id="CHEBI:143103"/>
        <dbReference type="EC" id="3.4.13.23"/>
    </reaction>
    <physiologicalReaction direction="left-to-right" evidence="6">
        <dbReference type="Rhea" id="RHEA:60445"/>
    </physiologicalReaction>
</comment>
<dbReference type="STRING" id="195883.A0A482XVF2"/>
<dbReference type="GO" id="GO:0030145">
    <property type="term" value="F:manganese ion binding"/>
    <property type="evidence" value="ECO:0007669"/>
    <property type="project" value="InterPro"/>
</dbReference>
<evidence type="ECO:0000259" key="15">
    <source>
        <dbReference type="Pfam" id="PF00883"/>
    </source>
</evidence>
<dbReference type="AlphaFoldDB" id="A0A482XVF2"/>
<gene>
    <name evidence="17" type="ORF">LSTR_LSTR008454</name>
</gene>
<keyword evidence="5" id="KW-0378">Hydrolase</keyword>
<evidence type="ECO:0000256" key="6">
    <source>
        <dbReference type="ARBA" id="ARBA00023511"/>
    </source>
</evidence>
<evidence type="ECO:0000256" key="13">
    <source>
        <dbReference type="ARBA" id="ARBA00047881"/>
    </source>
</evidence>
<feature type="domain" description="Peptidase M17 leucyl aminopeptidase N-terminal" evidence="16">
    <location>
        <begin position="63"/>
        <end position="182"/>
    </location>
</feature>
<dbReference type="OrthoDB" id="412814at2759"/>
<evidence type="ECO:0000256" key="1">
    <source>
        <dbReference type="ARBA" id="ARBA00009528"/>
    </source>
</evidence>
<evidence type="ECO:0000256" key="9">
    <source>
        <dbReference type="ARBA" id="ARBA00030930"/>
    </source>
</evidence>
<evidence type="ECO:0000256" key="11">
    <source>
        <dbReference type="ARBA" id="ARBA00031564"/>
    </source>
</evidence>
<sequence>MSHISSIVLKDFFSKICSNKVLSSTILNNNRRFASVKCGTETKGLVLGAYEVDTGNPQFRAFKFTKTAETYDKIISGKLYFELKKSGPPIRRHEVRILYGLEDTFPSIAIVGLGLQGLGYNEEEVMDEEKEQIREAAAIGATALRDVSQVEKIFIEGFGNSESAAEGTVLGLWSYLDNKNNKNEESVQMPQLELFDSCDLTGWKIGLQKGNAQNLARKLCEMPANYLTPRKFAEQAVKILGNSDINLEVKTKHWLQMKGMDALLAVAKGSCEEPLLLEATYYGCEPHVCPVVLIGKGVTFDAGGHCLKTPENMAHMRGDMAGAASVIATLKAVEALRLPINIRALIPMCENMLGPRGMKPGDIVKAMNGKTIHIDSTDTDGRLVIVDVLSYAATFNPKVIVDVGGFSRGTKSSLGSAAASIFTNNDALWEQMKVAGIHSGDRVWRLPLWTHFSKAVRYCLPADVCETAQYLGNACRSAAFLQEFVCRGDWLHMDIYGITHQEEDMVKYLKPGMTGRPTRTLIEFLAQFAFKPEDQNNQRDQKKHTDYKEVTCKDDSGNACR</sequence>
<evidence type="ECO:0000256" key="4">
    <source>
        <dbReference type="ARBA" id="ARBA00022670"/>
    </source>
</evidence>
<dbReference type="Pfam" id="PF02789">
    <property type="entry name" value="Peptidase_M17_N"/>
    <property type="match status" value="1"/>
</dbReference>
<evidence type="ECO:0000313" key="18">
    <source>
        <dbReference type="Proteomes" id="UP000291343"/>
    </source>
</evidence>
<evidence type="ECO:0000256" key="8">
    <source>
        <dbReference type="ARBA" id="ARBA00029605"/>
    </source>
</evidence>
<comment type="catalytic activity">
    <reaction evidence="14">
        <text>L-cysteinylglycine + H2O = L-cysteine + glycine</text>
        <dbReference type="Rhea" id="RHEA:28783"/>
        <dbReference type="ChEBI" id="CHEBI:15377"/>
        <dbReference type="ChEBI" id="CHEBI:35235"/>
        <dbReference type="ChEBI" id="CHEBI:57305"/>
        <dbReference type="ChEBI" id="CHEBI:61694"/>
    </reaction>
    <physiologicalReaction direction="left-to-right" evidence="14">
        <dbReference type="Rhea" id="RHEA:28784"/>
    </physiologicalReaction>
</comment>
<dbReference type="GO" id="GO:0070006">
    <property type="term" value="F:metalloaminopeptidase activity"/>
    <property type="evidence" value="ECO:0007669"/>
    <property type="project" value="InterPro"/>
</dbReference>